<dbReference type="InterPro" id="IPR046192">
    <property type="entry name" value="DUF6220"/>
</dbReference>
<evidence type="ECO:0000313" key="2">
    <source>
        <dbReference type="EMBL" id="MFC5649483.1"/>
    </source>
</evidence>
<keyword evidence="1" id="KW-0472">Membrane</keyword>
<evidence type="ECO:0000313" key="3">
    <source>
        <dbReference type="Proteomes" id="UP001596047"/>
    </source>
</evidence>
<sequence>MENGKGKRKNAVVLAGEEDNGSSRIRSVRFVYGLLAAGYLICVILQVFFAGLGLFVDNQELALHRVFANYFESVSVVMFLLSFAGRIRGGLRWLPLGLFALTSLQHLTIQTFTGFLPALHTVDALLLFGVSMHAAKRSWPWLLLRKNNPISYEKAL</sequence>
<proteinExistence type="predicted"/>
<accession>A0ABW0VUE0</accession>
<feature type="transmembrane region" description="Helical" evidence="1">
    <location>
        <begin position="30"/>
        <end position="55"/>
    </location>
</feature>
<reference evidence="3" key="1">
    <citation type="journal article" date="2019" name="Int. J. Syst. Evol. Microbiol.">
        <title>The Global Catalogue of Microorganisms (GCM) 10K type strain sequencing project: providing services to taxonomists for standard genome sequencing and annotation.</title>
        <authorList>
            <consortium name="The Broad Institute Genomics Platform"/>
            <consortium name="The Broad Institute Genome Sequencing Center for Infectious Disease"/>
            <person name="Wu L."/>
            <person name="Ma J."/>
        </authorList>
    </citation>
    <scope>NUCLEOTIDE SEQUENCE [LARGE SCALE GENOMIC DNA]</scope>
    <source>
        <strain evidence="3">CGMCC 1.3240</strain>
    </source>
</reference>
<gene>
    <name evidence="2" type="ORF">ACFPYJ_10130</name>
</gene>
<keyword evidence="1" id="KW-1133">Transmembrane helix</keyword>
<keyword evidence="3" id="KW-1185">Reference proteome</keyword>
<dbReference type="Proteomes" id="UP001596047">
    <property type="component" value="Unassembled WGS sequence"/>
</dbReference>
<name>A0ABW0VUE0_9BACL</name>
<feature type="transmembrane region" description="Helical" evidence="1">
    <location>
        <begin position="67"/>
        <end position="84"/>
    </location>
</feature>
<dbReference type="Pfam" id="PF19728">
    <property type="entry name" value="DUF6220"/>
    <property type="match status" value="1"/>
</dbReference>
<keyword evidence="1" id="KW-0812">Transmembrane</keyword>
<organism evidence="2 3">
    <name type="scientific">Paenibacillus solisilvae</name>
    <dbReference type="NCBI Taxonomy" id="2486751"/>
    <lineage>
        <taxon>Bacteria</taxon>
        <taxon>Bacillati</taxon>
        <taxon>Bacillota</taxon>
        <taxon>Bacilli</taxon>
        <taxon>Bacillales</taxon>
        <taxon>Paenibacillaceae</taxon>
        <taxon>Paenibacillus</taxon>
    </lineage>
</organism>
<dbReference type="RefSeq" id="WP_379188008.1">
    <property type="nucleotide sequence ID" value="NZ_JBHSOW010000037.1"/>
</dbReference>
<dbReference type="EMBL" id="JBHSOW010000037">
    <property type="protein sequence ID" value="MFC5649483.1"/>
    <property type="molecule type" value="Genomic_DNA"/>
</dbReference>
<protein>
    <submittedName>
        <fullName evidence="2">DUF6220 domain-containing protein</fullName>
    </submittedName>
</protein>
<evidence type="ECO:0000256" key="1">
    <source>
        <dbReference type="SAM" id="Phobius"/>
    </source>
</evidence>
<comment type="caution">
    <text evidence="2">The sequence shown here is derived from an EMBL/GenBank/DDBJ whole genome shotgun (WGS) entry which is preliminary data.</text>
</comment>